<accession>C8VDK4</accession>
<dbReference type="EMBL" id="BN001304">
    <property type="protein sequence ID" value="CBF80007.1"/>
    <property type="molecule type" value="Genomic_DNA"/>
</dbReference>
<evidence type="ECO:0000256" key="2">
    <source>
        <dbReference type="SAM" id="MobiDB-lite"/>
    </source>
</evidence>
<dbReference type="GO" id="GO:0046872">
    <property type="term" value="F:metal ion binding"/>
    <property type="evidence" value="ECO:0007669"/>
    <property type="project" value="UniProtKB-KW"/>
</dbReference>
<dbReference type="InterPro" id="IPR051610">
    <property type="entry name" value="GPI/OXD"/>
</dbReference>
<evidence type="ECO:0000256" key="1">
    <source>
        <dbReference type="ARBA" id="ARBA00022723"/>
    </source>
</evidence>
<accession>Q5AVE2</accession>
<dbReference type="SUPFAM" id="SSF51182">
    <property type="entry name" value="RmlC-like cupins"/>
    <property type="match status" value="1"/>
</dbReference>
<gene>
    <name evidence="4" type="ORF">ANIA_07738</name>
</gene>
<dbReference type="InterPro" id="IPR013096">
    <property type="entry name" value="Cupin_2"/>
</dbReference>
<feature type="domain" description="Cupin type-2" evidence="3">
    <location>
        <begin position="89"/>
        <end position="155"/>
    </location>
</feature>
<dbReference type="GeneID" id="2869580"/>
<dbReference type="InParanoid" id="Q5AVE2"/>
<reference evidence="5" key="1">
    <citation type="journal article" date="2005" name="Nature">
        <title>Sequencing of Aspergillus nidulans and comparative analysis with A. fumigatus and A. oryzae.</title>
        <authorList>
            <person name="Galagan J.E."/>
            <person name="Calvo S.E."/>
            <person name="Cuomo C."/>
            <person name="Ma L.J."/>
            <person name="Wortman J.R."/>
            <person name="Batzoglou S."/>
            <person name="Lee S.I."/>
            <person name="Basturkmen M."/>
            <person name="Spevak C.C."/>
            <person name="Clutterbuck J."/>
            <person name="Kapitonov V."/>
            <person name="Jurka J."/>
            <person name="Scazzocchio C."/>
            <person name="Farman M."/>
            <person name="Butler J."/>
            <person name="Purcell S."/>
            <person name="Harris S."/>
            <person name="Braus G.H."/>
            <person name="Draht O."/>
            <person name="Busch S."/>
            <person name="D'Enfert C."/>
            <person name="Bouchier C."/>
            <person name="Goldman G.H."/>
            <person name="Bell-Pedersen D."/>
            <person name="Griffiths-Jones S."/>
            <person name="Doonan J.H."/>
            <person name="Yu J."/>
            <person name="Vienken K."/>
            <person name="Pain A."/>
            <person name="Freitag M."/>
            <person name="Selker E.U."/>
            <person name="Archer D.B."/>
            <person name="Penalva M.A."/>
            <person name="Oakley B.R."/>
            <person name="Momany M."/>
            <person name="Tanaka T."/>
            <person name="Kumagai T."/>
            <person name="Asai K."/>
            <person name="Machida M."/>
            <person name="Nierman W.C."/>
            <person name="Denning D.W."/>
            <person name="Caddick M."/>
            <person name="Hynes M."/>
            <person name="Paoletti M."/>
            <person name="Fischer R."/>
            <person name="Miller B."/>
            <person name="Dyer P."/>
            <person name="Sachs M.S."/>
            <person name="Osmani S.A."/>
            <person name="Birren B.W."/>
        </authorList>
    </citation>
    <scope>NUCLEOTIDE SEQUENCE [LARGE SCALE GENOMIC DNA]</scope>
    <source>
        <strain evidence="5">FGSC A4 / ATCC 38163 / CBS 112.46 / NRRL 194 / M139</strain>
    </source>
</reference>
<dbReference type="PANTHER" id="PTHR35848:SF6">
    <property type="entry name" value="CUPIN TYPE-2 DOMAIN-CONTAINING PROTEIN"/>
    <property type="match status" value="1"/>
</dbReference>
<feature type="region of interest" description="Disordered" evidence="2">
    <location>
        <begin position="1"/>
        <end position="41"/>
    </location>
</feature>
<evidence type="ECO:0000313" key="4">
    <source>
        <dbReference type="EMBL" id="CBF80007.1"/>
    </source>
</evidence>
<feature type="compositionally biased region" description="Low complexity" evidence="2">
    <location>
        <begin position="18"/>
        <end position="30"/>
    </location>
</feature>
<evidence type="ECO:0000259" key="3">
    <source>
        <dbReference type="Pfam" id="PF07883"/>
    </source>
</evidence>
<keyword evidence="5" id="KW-1185">Reference proteome</keyword>
<dbReference type="Gene3D" id="2.60.120.10">
    <property type="entry name" value="Jelly Rolls"/>
    <property type="match status" value="1"/>
</dbReference>
<sequence>MDAPQPQPASPQAPNPPSTSFSNSTLSTTTAPAQKPEPIVLKPETICSLPAESFPDSNSTNNLTWRTLLSTSPPHLTPSSNMCAGLASCPPHTGQLSLHRHTQAEIYYITSGRGIVNIEGFQHEVSAGSVLFIPGDAEHGVVNRGEETLEWFYVFPTAGFGDIVYRFSGEEWW</sequence>
<dbReference type="InterPro" id="IPR011051">
    <property type="entry name" value="RmlC_Cupin_sf"/>
</dbReference>
<organism evidence="4 5">
    <name type="scientific">Emericella nidulans (strain FGSC A4 / ATCC 38163 / CBS 112.46 / NRRL 194 / M139)</name>
    <name type="common">Aspergillus nidulans</name>
    <dbReference type="NCBI Taxonomy" id="227321"/>
    <lineage>
        <taxon>Eukaryota</taxon>
        <taxon>Fungi</taxon>
        <taxon>Dikarya</taxon>
        <taxon>Ascomycota</taxon>
        <taxon>Pezizomycotina</taxon>
        <taxon>Eurotiomycetes</taxon>
        <taxon>Eurotiomycetidae</taxon>
        <taxon>Eurotiales</taxon>
        <taxon>Aspergillaceae</taxon>
        <taxon>Aspergillus</taxon>
        <taxon>Aspergillus subgen. Nidulantes</taxon>
    </lineage>
</organism>
<dbReference type="KEGG" id="ani:ANIA_07738"/>
<dbReference type="OMA" id="AQAEIYY"/>
<evidence type="ECO:0000313" key="5">
    <source>
        <dbReference type="Proteomes" id="UP000000560"/>
    </source>
</evidence>
<dbReference type="Proteomes" id="UP000000560">
    <property type="component" value="Chromosome IV"/>
</dbReference>
<dbReference type="RefSeq" id="XP_681007.1">
    <property type="nucleotide sequence ID" value="XM_675915.1"/>
</dbReference>
<name>Q5AVE2_EMENI</name>
<dbReference type="Pfam" id="PF07883">
    <property type="entry name" value="Cupin_2"/>
    <property type="match status" value="1"/>
</dbReference>
<dbReference type="VEuPathDB" id="FungiDB:AN7738"/>
<reference evidence="5" key="2">
    <citation type="journal article" date="2009" name="Fungal Genet. Biol.">
        <title>The 2008 update of the Aspergillus nidulans genome annotation: a community effort.</title>
        <authorList>
            <person name="Wortman J.R."/>
            <person name="Gilsenan J.M."/>
            <person name="Joardar V."/>
            <person name="Deegan J."/>
            <person name="Clutterbuck J."/>
            <person name="Andersen M.R."/>
            <person name="Archer D."/>
            <person name="Bencina M."/>
            <person name="Braus G."/>
            <person name="Coutinho P."/>
            <person name="von Dohren H."/>
            <person name="Doonan J."/>
            <person name="Driessen A.J."/>
            <person name="Durek P."/>
            <person name="Espeso E."/>
            <person name="Fekete E."/>
            <person name="Flipphi M."/>
            <person name="Estrada C.G."/>
            <person name="Geysens S."/>
            <person name="Goldman G."/>
            <person name="de Groot P.W."/>
            <person name="Hansen K."/>
            <person name="Harris S.D."/>
            <person name="Heinekamp T."/>
            <person name="Helmstaedt K."/>
            <person name="Henrissat B."/>
            <person name="Hofmann G."/>
            <person name="Homan T."/>
            <person name="Horio T."/>
            <person name="Horiuchi H."/>
            <person name="James S."/>
            <person name="Jones M."/>
            <person name="Karaffa L."/>
            <person name="Karanyi Z."/>
            <person name="Kato M."/>
            <person name="Keller N."/>
            <person name="Kelly D.E."/>
            <person name="Kiel J.A."/>
            <person name="Kim J.M."/>
            <person name="van der Klei I.J."/>
            <person name="Klis F.M."/>
            <person name="Kovalchuk A."/>
            <person name="Krasevec N."/>
            <person name="Kubicek C.P."/>
            <person name="Liu B."/>
            <person name="Maccabe A."/>
            <person name="Meyer V."/>
            <person name="Mirabito P."/>
            <person name="Miskei M."/>
            <person name="Mos M."/>
            <person name="Mullins J."/>
            <person name="Nelson D.R."/>
            <person name="Nielsen J."/>
            <person name="Oakley B.R."/>
            <person name="Osmani S.A."/>
            <person name="Pakula T."/>
            <person name="Paszewski A."/>
            <person name="Paulsen I."/>
            <person name="Pilsyk S."/>
            <person name="Pocsi I."/>
            <person name="Punt P.J."/>
            <person name="Ram A.F."/>
            <person name="Ren Q."/>
            <person name="Robellet X."/>
            <person name="Robson G."/>
            <person name="Seiboth B."/>
            <person name="van Solingen P."/>
            <person name="Specht T."/>
            <person name="Sun J."/>
            <person name="Taheri-Talesh N."/>
            <person name="Takeshita N."/>
            <person name="Ussery D."/>
            <person name="vanKuyk P.A."/>
            <person name="Visser H."/>
            <person name="van de Vondervoort P.J."/>
            <person name="de Vries R.P."/>
            <person name="Walton J."/>
            <person name="Xiang X."/>
            <person name="Xiong Y."/>
            <person name="Zeng A.P."/>
            <person name="Brandt B.W."/>
            <person name="Cornell M.J."/>
            <person name="van den Hondel C.A."/>
            <person name="Visser J."/>
            <person name="Oliver S.G."/>
            <person name="Turner G."/>
        </authorList>
    </citation>
    <scope>GENOME REANNOTATION</scope>
    <source>
        <strain evidence="5">FGSC A4 / ATCC 38163 / CBS 112.46 / NRRL 194 / M139</strain>
    </source>
</reference>
<dbReference type="InterPro" id="IPR014710">
    <property type="entry name" value="RmlC-like_jellyroll"/>
</dbReference>
<dbReference type="HOGENOM" id="CLU_122927_0_0_1"/>
<dbReference type="OrthoDB" id="445803at2759"/>
<keyword evidence="1" id="KW-0479">Metal-binding</keyword>
<dbReference type="AlphaFoldDB" id="Q5AVE2"/>
<dbReference type="eggNOG" id="ENOG502SPAJ">
    <property type="taxonomic scope" value="Eukaryota"/>
</dbReference>
<proteinExistence type="predicted"/>
<protein>
    <recommendedName>
        <fullName evidence="3">Cupin type-2 domain-containing protein</fullName>
    </recommendedName>
</protein>
<dbReference type="PANTHER" id="PTHR35848">
    <property type="entry name" value="OXALATE-BINDING PROTEIN"/>
    <property type="match status" value="1"/>
</dbReference>
<feature type="compositionally biased region" description="Pro residues" evidence="2">
    <location>
        <begin position="1"/>
        <end position="17"/>
    </location>
</feature>